<keyword evidence="2" id="KW-0812">Transmembrane</keyword>
<organism evidence="3 4">
    <name type="scientific">Aaosphaeria arxii CBS 175.79</name>
    <dbReference type="NCBI Taxonomy" id="1450172"/>
    <lineage>
        <taxon>Eukaryota</taxon>
        <taxon>Fungi</taxon>
        <taxon>Dikarya</taxon>
        <taxon>Ascomycota</taxon>
        <taxon>Pezizomycotina</taxon>
        <taxon>Dothideomycetes</taxon>
        <taxon>Pleosporomycetidae</taxon>
        <taxon>Pleosporales</taxon>
        <taxon>Pleosporales incertae sedis</taxon>
        <taxon>Aaosphaeria</taxon>
    </lineage>
</organism>
<protein>
    <submittedName>
        <fullName evidence="3">Uncharacterized protein</fullName>
    </submittedName>
</protein>
<accession>A0A6A5X662</accession>
<feature type="compositionally biased region" description="Basic and acidic residues" evidence="1">
    <location>
        <begin position="158"/>
        <end position="178"/>
    </location>
</feature>
<name>A0A6A5X662_9PLEO</name>
<gene>
    <name evidence="3" type="ORF">BU24DRAFT_429297</name>
</gene>
<feature type="compositionally biased region" description="Basic and acidic residues" evidence="1">
    <location>
        <begin position="135"/>
        <end position="150"/>
    </location>
</feature>
<dbReference type="Proteomes" id="UP000799778">
    <property type="component" value="Unassembled WGS sequence"/>
</dbReference>
<evidence type="ECO:0000313" key="3">
    <source>
        <dbReference type="EMBL" id="KAF2008439.1"/>
    </source>
</evidence>
<dbReference type="RefSeq" id="XP_033376778.1">
    <property type="nucleotide sequence ID" value="XM_033529704.1"/>
</dbReference>
<feature type="region of interest" description="Disordered" evidence="1">
    <location>
        <begin position="116"/>
        <end position="178"/>
    </location>
</feature>
<proteinExistence type="predicted"/>
<feature type="transmembrane region" description="Helical" evidence="2">
    <location>
        <begin position="69"/>
        <end position="91"/>
    </location>
</feature>
<dbReference type="GeneID" id="54287101"/>
<keyword evidence="2" id="KW-1133">Transmembrane helix</keyword>
<dbReference type="EMBL" id="ML978083">
    <property type="protein sequence ID" value="KAF2008439.1"/>
    <property type="molecule type" value="Genomic_DNA"/>
</dbReference>
<keyword evidence="4" id="KW-1185">Reference proteome</keyword>
<reference evidence="3" key="1">
    <citation type="journal article" date="2020" name="Stud. Mycol.">
        <title>101 Dothideomycetes genomes: a test case for predicting lifestyles and emergence of pathogens.</title>
        <authorList>
            <person name="Haridas S."/>
            <person name="Albert R."/>
            <person name="Binder M."/>
            <person name="Bloem J."/>
            <person name="Labutti K."/>
            <person name="Salamov A."/>
            <person name="Andreopoulos B."/>
            <person name="Baker S."/>
            <person name="Barry K."/>
            <person name="Bills G."/>
            <person name="Bluhm B."/>
            <person name="Cannon C."/>
            <person name="Castanera R."/>
            <person name="Culley D."/>
            <person name="Daum C."/>
            <person name="Ezra D."/>
            <person name="Gonzalez J."/>
            <person name="Henrissat B."/>
            <person name="Kuo A."/>
            <person name="Liang C."/>
            <person name="Lipzen A."/>
            <person name="Lutzoni F."/>
            <person name="Magnuson J."/>
            <person name="Mondo S."/>
            <person name="Nolan M."/>
            <person name="Ohm R."/>
            <person name="Pangilinan J."/>
            <person name="Park H.-J."/>
            <person name="Ramirez L."/>
            <person name="Alfaro M."/>
            <person name="Sun H."/>
            <person name="Tritt A."/>
            <person name="Yoshinaga Y."/>
            <person name="Zwiers L.-H."/>
            <person name="Turgeon B."/>
            <person name="Goodwin S."/>
            <person name="Spatafora J."/>
            <person name="Crous P."/>
            <person name="Grigoriev I."/>
        </authorList>
    </citation>
    <scope>NUCLEOTIDE SEQUENCE</scope>
    <source>
        <strain evidence="3">CBS 175.79</strain>
    </source>
</reference>
<evidence type="ECO:0000256" key="1">
    <source>
        <dbReference type="SAM" id="MobiDB-lite"/>
    </source>
</evidence>
<evidence type="ECO:0000256" key="2">
    <source>
        <dbReference type="SAM" id="Phobius"/>
    </source>
</evidence>
<dbReference type="AlphaFoldDB" id="A0A6A5X662"/>
<keyword evidence="2" id="KW-0472">Membrane</keyword>
<evidence type="ECO:0000313" key="4">
    <source>
        <dbReference type="Proteomes" id="UP000799778"/>
    </source>
</evidence>
<sequence>MCSIETVPSAPSTETALRRRYPVLENEEFHTLTQLVQASCASSAAAEQSYYEEDSGGESGAQMNKGAKIGMGVGIVVVVVLTVIAIGFCLLDCRRKLKKRQSARHSGEEEVAIWEDQLQRARSGPPKNEGAGLWDKLKDKSSLPKIHDDLGDTPSKGHCNDKQIDGAVDEKSRHSEYN</sequence>